<protein>
    <submittedName>
        <fullName evidence="1">Uncharacterized protein</fullName>
    </submittedName>
</protein>
<sequence length="102" mass="12168">MVFVSITKMHSLLSRTSHETTTQNHNLWIGSTHHIMEPQLPQRQPETPQQKREFRQTVVQTQLNNICQCVSGKWYRTHYWDPEGNRTDKFVIEFPPEEFDDV</sequence>
<organism evidence="1 2">
    <name type="scientific">Prochlorococcus phage Syn33</name>
    <dbReference type="NCBI Taxonomy" id="444878"/>
    <lineage>
        <taxon>Viruses</taxon>
        <taxon>Duplodnaviria</taxon>
        <taxon>Heunggongvirae</taxon>
        <taxon>Uroviricota</taxon>
        <taxon>Caudoviricetes</taxon>
        <taxon>Pantevenvirales</taxon>
        <taxon>Kyanoviridae</taxon>
        <taxon>Brizovirus</taxon>
        <taxon>Brizovirus syn33</taxon>
    </lineage>
</organism>
<evidence type="ECO:0000313" key="2">
    <source>
        <dbReference type="Proteomes" id="UP000006537"/>
    </source>
</evidence>
<keyword evidence="2" id="KW-1185">Reference proteome</keyword>
<evidence type="ECO:0000313" key="1">
    <source>
        <dbReference type="EMBL" id="ADO99606.1"/>
    </source>
</evidence>
<dbReference type="RefSeq" id="YP_004323784.1">
    <property type="nucleotide sequence ID" value="NC_015285.1"/>
</dbReference>
<dbReference type="KEGG" id="vg:10328171"/>
<accession>E3SR64</accession>
<dbReference type="OrthoDB" id="39516at10239"/>
<gene>
    <name evidence="1" type="ORF">Syn33_177</name>
</gene>
<dbReference type="Proteomes" id="UP000006537">
    <property type="component" value="Segment"/>
</dbReference>
<dbReference type="EMBL" id="GU071108">
    <property type="protein sequence ID" value="ADO99606.1"/>
    <property type="molecule type" value="Genomic_DNA"/>
</dbReference>
<proteinExistence type="predicted"/>
<dbReference type="GeneID" id="10328171"/>
<reference evidence="1 2" key="1">
    <citation type="journal article" date="2010" name="Environ. Microbiol.">
        <title>Genomic analysis of oceanic cyanobacterial myoviruses compared with T4-like myoviruses from diverse hosts and environments.</title>
        <authorList>
            <person name="Sullivan M.B."/>
            <person name="Huang K.H."/>
            <person name="Ignacio-Espinoza J.C."/>
            <person name="Berlin A.M."/>
            <person name="Kelly L."/>
            <person name="Weigele P.R."/>
            <person name="DeFrancesco A.S."/>
            <person name="Kern S.E."/>
            <person name="Thompson L.R."/>
            <person name="Young S."/>
            <person name="Yandava C."/>
            <person name="Fu R."/>
            <person name="Krastins B."/>
            <person name="Chase M."/>
            <person name="Sarracino D."/>
            <person name="Osburne M.S."/>
            <person name="Henn M.R."/>
            <person name="Chisholm S.W."/>
        </authorList>
    </citation>
    <scope>NUCLEOTIDE SEQUENCE [LARGE SCALE GENOMIC DNA]</scope>
    <source>
        <strain evidence="1">Syn33</strain>
    </source>
</reference>
<name>E3SR64_9CAUD</name>